<proteinExistence type="predicted"/>
<keyword evidence="1" id="KW-1185">Reference proteome</keyword>
<reference evidence="2" key="1">
    <citation type="submission" date="2024-02" db="UniProtKB">
        <authorList>
            <consortium name="WormBaseParasite"/>
        </authorList>
    </citation>
    <scope>IDENTIFICATION</scope>
</reference>
<accession>A0AAF5DRZ9</accession>
<dbReference type="AlphaFoldDB" id="A0AAF5DRZ9"/>
<evidence type="ECO:0000313" key="1">
    <source>
        <dbReference type="Proteomes" id="UP000035681"/>
    </source>
</evidence>
<sequence>MDSTNATKLEKLTKTFNQPLGLLTLEAFPIGNPVIEPTMVSFDESYTRHLALKSIRSVYDIEEIKKIKQKEAESVHDYTSRFYDKLYNCLPDLDSRITDQEDSNEGNPFSSEDNYLRKELFSTCLRGLAYRIANHTQIPTQNLQCVKTVSEQAHAVEETLKLKGFGERKKLQYNNI</sequence>
<dbReference type="WBParaSite" id="TCONS_00016416.p1">
    <property type="protein sequence ID" value="TCONS_00016416.p1"/>
    <property type="gene ID" value="XLOC_011019"/>
</dbReference>
<dbReference type="Proteomes" id="UP000035681">
    <property type="component" value="Unplaced"/>
</dbReference>
<protein>
    <submittedName>
        <fullName evidence="2">CCHC-type domain-containing protein</fullName>
    </submittedName>
</protein>
<evidence type="ECO:0000313" key="2">
    <source>
        <dbReference type="WBParaSite" id="TCONS_00016416.p1"/>
    </source>
</evidence>
<organism evidence="1 2">
    <name type="scientific">Strongyloides stercoralis</name>
    <name type="common">Threadworm</name>
    <dbReference type="NCBI Taxonomy" id="6248"/>
    <lineage>
        <taxon>Eukaryota</taxon>
        <taxon>Metazoa</taxon>
        <taxon>Ecdysozoa</taxon>
        <taxon>Nematoda</taxon>
        <taxon>Chromadorea</taxon>
        <taxon>Rhabditida</taxon>
        <taxon>Tylenchina</taxon>
        <taxon>Panagrolaimomorpha</taxon>
        <taxon>Strongyloidoidea</taxon>
        <taxon>Strongyloididae</taxon>
        <taxon>Strongyloides</taxon>
    </lineage>
</organism>
<name>A0AAF5DRZ9_STRER</name>